<feature type="compositionally biased region" description="Polar residues" evidence="1">
    <location>
        <begin position="8"/>
        <end position="19"/>
    </location>
</feature>
<organism evidence="2 3">
    <name type="scientific">Rhinolophus ferrumequinum</name>
    <name type="common">Greater horseshoe bat</name>
    <dbReference type="NCBI Taxonomy" id="59479"/>
    <lineage>
        <taxon>Eukaryota</taxon>
        <taxon>Metazoa</taxon>
        <taxon>Chordata</taxon>
        <taxon>Craniata</taxon>
        <taxon>Vertebrata</taxon>
        <taxon>Euteleostomi</taxon>
        <taxon>Mammalia</taxon>
        <taxon>Eutheria</taxon>
        <taxon>Laurasiatheria</taxon>
        <taxon>Chiroptera</taxon>
        <taxon>Yinpterochiroptera</taxon>
        <taxon>Rhinolophoidea</taxon>
        <taxon>Rhinolophidae</taxon>
        <taxon>Rhinolophinae</taxon>
        <taxon>Rhinolophus</taxon>
    </lineage>
</organism>
<evidence type="ECO:0000313" key="2">
    <source>
        <dbReference type="EMBL" id="KAF6280895.1"/>
    </source>
</evidence>
<name>A0A7J7RYB2_RHIFE</name>
<evidence type="ECO:0000313" key="3">
    <source>
        <dbReference type="Proteomes" id="UP000585614"/>
    </source>
</evidence>
<proteinExistence type="predicted"/>
<dbReference type="EMBL" id="JACAGC010000024">
    <property type="protein sequence ID" value="KAF6280895.1"/>
    <property type="molecule type" value="Genomic_DNA"/>
</dbReference>
<comment type="caution">
    <text evidence="2">The sequence shown here is derived from an EMBL/GenBank/DDBJ whole genome shotgun (WGS) entry which is preliminary data.</text>
</comment>
<sequence>MPACVSPGSHTSSPDQSHGPSPPQLLGQTWPESLVVHCQDIRASDRGQLPGRLRGPGVWKRELHRQECACVYMQDCTVRTGASPNCSECWFWPRGAGHPQSHTAQESQVGHRDPSADGIWPSLLPVLFTFSFNSFLYL</sequence>
<feature type="region of interest" description="Disordered" evidence="1">
    <location>
        <begin position="1"/>
        <end position="26"/>
    </location>
</feature>
<gene>
    <name evidence="2" type="ORF">mRhiFer1_009277</name>
</gene>
<evidence type="ECO:0000256" key="1">
    <source>
        <dbReference type="SAM" id="MobiDB-lite"/>
    </source>
</evidence>
<protein>
    <submittedName>
        <fullName evidence="2">Uncharacterized protein</fullName>
    </submittedName>
</protein>
<reference evidence="2 3" key="1">
    <citation type="journal article" date="2020" name="Nature">
        <title>Six reference-quality genomes reveal evolution of bat adaptations.</title>
        <authorList>
            <person name="Jebb D."/>
            <person name="Huang Z."/>
            <person name="Pippel M."/>
            <person name="Hughes G.M."/>
            <person name="Lavrichenko K."/>
            <person name="Devanna P."/>
            <person name="Winkler S."/>
            <person name="Jermiin L.S."/>
            <person name="Skirmuntt E.C."/>
            <person name="Katzourakis A."/>
            <person name="Burkitt-Gray L."/>
            <person name="Ray D.A."/>
            <person name="Sullivan K.A.M."/>
            <person name="Roscito J.G."/>
            <person name="Kirilenko B.M."/>
            <person name="Davalos L.M."/>
            <person name="Corthals A.P."/>
            <person name="Power M.L."/>
            <person name="Jones G."/>
            <person name="Ransome R.D."/>
            <person name="Dechmann D.K.N."/>
            <person name="Locatelli A.G."/>
            <person name="Puechmaille S.J."/>
            <person name="Fedrigo O."/>
            <person name="Jarvis E.D."/>
            <person name="Hiller M."/>
            <person name="Vernes S.C."/>
            <person name="Myers E.W."/>
            <person name="Teeling E.C."/>
        </authorList>
    </citation>
    <scope>NUCLEOTIDE SEQUENCE [LARGE SCALE GENOMIC DNA]</scope>
    <source>
        <strain evidence="2">MRhiFer1</strain>
        <tissue evidence="2">Lung</tissue>
    </source>
</reference>
<accession>A0A7J7RYB2</accession>
<dbReference type="AlphaFoldDB" id="A0A7J7RYB2"/>
<dbReference type="Proteomes" id="UP000585614">
    <property type="component" value="Unassembled WGS sequence"/>
</dbReference>